<name>A0AA38MAU4_9CUCU</name>
<organism evidence="2 3">
    <name type="scientific">Zophobas morio</name>
    <dbReference type="NCBI Taxonomy" id="2755281"/>
    <lineage>
        <taxon>Eukaryota</taxon>
        <taxon>Metazoa</taxon>
        <taxon>Ecdysozoa</taxon>
        <taxon>Arthropoda</taxon>
        <taxon>Hexapoda</taxon>
        <taxon>Insecta</taxon>
        <taxon>Pterygota</taxon>
        <taxon>Neoptera</taxon>
        <taxon>Endopterygota</taxon>
        <taxon>Coleoptera</taxon>
        <taxon>Polyphaga</taxon>
        <taxon>Cucujiformia</taxon>
        <taxon>Tenebrionidae</taxon>
        <taxon>Zophobas</taxon>
    </lineage>
</organism>
<evidence type="ECO:0000256" key="1">
    <source>
        <dbReference type="SAM" id="MobiDB-lite"/>
    </source>
</evidence>
<dbReference type="Proteomes" id="UP001168821">
    <property type="component" value="Unassembled WGS sequence"/>
</dbReference>
<protein>
    <submittedName>
        <fullName evidence="2">Uncharacterized protein</fullName>
    </submittedName>
</protein>
<keyword evidence="3" id="KW-1185">Reference proteome</keyword>
<dbReference type="EMBL" id="JALNTZ010000006">
    <property type="protein sequence ID" value="KAJ3650135.1"/>
    <property type="molecule type" value="Genomic_DNA"/>
</dbReference>
<dbReference type="AlphaFoldDB" id="A0AA38MAU4"/>
<gene>
    <name evidence="2" type="ORF">Zmor_021843</name>
</gene>
<reference evidence="2" key="1">
    <citation type="journal article" date="2023" name="G3 (Bethesda)">
        <title>Whole genome assemblies of Zophobas morio and Tenebrio molitor.</title>
        <authorList>
            <person name="Kaur S."/>
            <person name="Stinson S.A."/>
            <person name="diCenzo G.C."/>
        </authorList>
    </citation>
    <scope>NUCLEOTIDE SEQUENCE</scope>
    <source>
        <strain evidence="2">QUZm001</strain>
    </source>
</reference>
<evidence type="ECO:0000313" key="2">
    <source>
        <dbReference type="EMBL" id="KAJ3650135.1"/>
    </source>
</evidence>
<evidence type="ECO:0000313" key="3">
    <source>
        <dbReference type="Proteomes" id="UP001168821"/>
    </source>
</evidence>
<sequence>MDLMIVFEIAITDGKSLLRNKPIRRPDTTPMGFLEALLVCTAMRGDSSLVTAAGRRSHKDKPGAGCRKSRLRGPEKPRSGIREPSRGMCGFKLLSFTHADFNC</sequence>
<feature type="region of interest" description="Disordered" evidence="1">
    <location>
        <begin position="52"/>
        <end position="85"/>
    </location>
</feature>
<comment type="caution">
    <text evidence="2">The sequence shown here is derived from an EMBL/GenBank/DDBJ whole genome shotgun (WGS) entry which is preliminary data.</text>
</comment>
<proteinExistence type="predicted"/>
<accession>A0AA38MAU4</accession>
<feature type="compositionally biased region" description="Basic and acidic residues" evidence="1">
    <location>
        <begin position="72"/>
        <end position="85"/>
    </location>
</feature>